<reference evidence="7" key="1">
    <citation type="submission" date="2022-03" db="EMBL/GenBank/DDBJ databases">
        <authorList>
            <person name="Alioto T."/>
            <person name="Alioto T."/>
            <person name="Gomez Garrido J."/>
        </authorList>
    </citation>
    <scope>NUCLEOTIDE SEQUENCE</scope>
</reference>
<dbReference type="GO" id="GO:0016020">
    <property type="term" value="C:membrane"/>
    <property type="evidence" value="ECO:0007669"/>
    <property type="project" value="UniProtKB-SubCell"/>
</dbReference>
<keyword evidence="3 6" id="KW-0812">Transmembrane</keyword>
<dbReference type="AlphaFoldDB" id="A0AAD1T8Y6"/>
<dbReference type="Proteomes" id="UP001295444">
    <property type="component" value="Chromosome 11"/>
</dbReference>
<dbReference type="InterPro" id="IPR030417">
    <property type="entry name" value="MS4A"/>
</dbReference>
<feature type="transmembrane region" description="Helical" evidence="6">
    <location>
        <begin position="156"/>
        <end position="178"/>
    </location>
</feature>
<comment type="similarity">
    <text evidence="2">Belongs to the MS4A family.</text>
</comment>
<feature type="transmembrane region" description="Helical" evidence="6">
    <location>
        <begin position="109"/>
        <end position="136"/>
    </location>
</feature>
<evidence type="ECO:0000313" key="7">
    <source>
        <dbReference type="EMBL" id="CAH2321759.1"/>
    </source>
</evidence>
<evidence type="ECO:0000256" key="4">
    <source>
        <dbReference type="ARBA" id="ARBA00022989"/>
    </source>
</evidence>
<comment type="subcellular location">
    <subcellularLocation>
        <location evidence="1">Membrane</location>
        <topology evidence="1">Multi-pass membrane protein</topology>
    </subcellularLocation>
</comment>
<sequence>MASPPTAVMMVPQWTANAVIQPVTVAPANIQQSYQVLNKGQPKALGATQLVLAFLQIALGTVLFFTMPDNIPISSYVGINFWGAVFYIVSGSLSVAVENKPSRSLIQGFLAMNIISSLVSFISVCFFIADACIYYYCDGYYYECYNTYTLSSNKIAVLSFLIIASLLEFCVCVSLSAFGCKSLRHTSNAPTQVFVVQNDARFLGPNFNPLVGNQYESPPNYSNMTNTGSGIPVALGHAPVATKY</sequence>
<proteinExistence type="inferred from homology"/>
<evidence type="ECO:0000256" key="3">
    <source>
        <dbReference type="ARBA" id="ARBA00022692"/>
    </source>
</evidence>
<dbReference type="EMBL" id="OW240922">
    <property type="protein sequence ID" value="CAH2321759.1"/>
    <property type="molecule type" value="Genomic_DNA"/>
</dbReference>
<evidence type="ECO:0000313" key="8">
    <source>
        <dbReference type="Proteomes" id="UP001295444"/>
    </source>
</evidence>
<dbReference type="Pfam" id="PF04103">
    <property type="entry name" value="CD20"/>
    <property type="match status" value="1"/>
</dbReference>
<evidence type="ECO:0000256" key="5">
    <source>
        <dbReference type="ARBA" id="ARBA00023136"/>
    </source>
</evidence>
<dbReference type="PANTHER" id="PTHR23320">
    <property type="entry name" value="MEMBRANE-SPANNING 4-DOMAINS SUBFAMILY A MS4A -RELATED"/>
    <property type="match status" value="1"/>
</dbReference>
<dbReference type="PANTHER" id="PTHR23320:SF128">
    <property type="entry name" value="MEMBRANE-SPANNING 4-DOMAINS SUBFAMILY A MEMBER 4A"/>
    <property type="match status" value="1"/>
</dbReference>
<evidence type="ECO:0000256" key="6">
    <source>
        <dbReference type="SAM" id="Phobius"/>
    </source>
</evidence>
<gene>
    <name evidence="7" type="ORF">PECUL_23A054074</name>
</gene>
<dbReference type="InterPro" id="IPR007237">
    <property type="entry name" value="CD20-like"/>
</dbReference>
<keyword evidence="4 6" id="KW-1133">Transmembrane helix</keyword>
<feature type="transmembrane region" description="Helical" evidence="6">
    <location>
        <begin position="79"/>
        <end position="97"/>
    </location>
</feature>
<protein>
    <submittedName>
        <fullName evidence="7">Membrane-spanning 4-domains subfamily A member 4A-like isoform X1</fullName>
    </submittedName>
</protein>
<feature type="transmembrane region" description="Helical" evidence="6">
    <location>
        <begin position="44"/>
        <end position="67"/>
    </location>
</feature>
<dbReference type="EMBL" id="OW240922">
    <property type="protein sequence ID" value="CAH2321761.1"/>
    <property type="molecule type" value="Genomic_DNA"/>
</dbReference>
<name>A0AAD1T8Y6_PELCU</name>
<keyword evidence="8" id="KW-1185">Reference proteome</keyword>
<evidence type="ECO:0000256" key="2">
    <source>
        <dbReference type="ARBA" id="ARBA00009565"/>
    </source>
</evidence>
<evidence type="ECO:0000256" key="1">
    <source>
        <dbReference type="ARBA" id="ARBA00004141"/>
    </source>
</evidence>
<accession>A0AAD1T8Y6</accession>
<keyword evidence="5 6" id="KW-0472">Membrane</keyword>
<organism evidence="7 8">
    <name type="scientific">Pelobates cultripes</name>
    <name type="common">Western spadefoot toad</name>
    <dbReference type="NCBI Taxonomy" id="61616"/>
    <lineage>
        <taxon>Eukaryota</taxon>
        <taxon>Metazoa</taxon>
        <taxon>Chordata</taxon>
        <taxon>Craniata</taxon>
        <taxon>Vertebrata</taxon>
        <taxon>Euteleostomi</taxon>
        <taxon>Amphibia</taxon>
        <taxon>Batrachia</taxon>
        <taxon>Anura</taxon>
        <taxon>Pelobatoidea</taxon>
        <taxon>Pelobatidae</taxon>
        <taxon>Pelobates</taxon>
    </lineage>
</organism>